<feature type="compositionally biased region" description="Low complexity" evidence="1">
    <location>
        <begin position="196"/>
        <end position="224"/>
    </location>
</feature>
<protein>
    <recommendedName>
        <fullName evidence="4">DUF11 domain-containing protein</fullName>
    </recommendedName>
</protein>
<keyword evidence="2" id="KW-0472">Membrane</keyword>
<keyword evidence="3" id="KW-0732">Signal</keyword>
<feature type="chain" id="PRO_5015115310" description="DUF11 domain-containing protein" evidence="3">
    <location>
        <begin position="26"/>
        <end position="275"/>
    </location>
</feature>
<dbReference type="AlphaFoldDB" id="A0A2P8DQR4"/>
<feature type="signal peptide" evidence="3">
    <location>
        <begin position="1"/>
        <end position="25"/>
    </location>
</feature>
<keyword evidence="2" id="KW-1133">Transmembrane helix</keyword>
<keyword evidence="2" id="KW-0812">Transmembrane</keyword>
<evidence type="ECO:0000313" key="6">
    <source>
        <dbReference type="Proteomes" id="UP000240542"/>
    </source>
</evidence>
<dbReference type="Pfam" id="PF01345">
    <property type="entry name" value="DUF11"/>
    <property type="match status" value="1"/>
</dbReference>
<evidence type="ECO:0000256" key="3">
    <source>
        <dbReference type="SAM" id="SignalP"/>
    </source>
</evidence>
<organism evidence="5 6">
    <name type="scientific">Murinocardiopsis flavida</name>
    <dbReference type="NCBI Taxonomy" id="645275"/>
    <lineage>
        <taxon>Bacteria</taxon>
        <taxon>Bacillati</taxon>
        <taxon>Actinomycetota</taxon>
        <taxon>Actinomycetes</taxon>
        <taxon>Streptosporangiales</taxon>
        <taxon>Nocardiopsidaceae</taxon>
        <taxon>Murinocardiopsis</taxon>
    </lineage>
</organism>
<evidence type="ECO:0000256" key="2">
    <source>
        <dbReference type="SAM" id="Phobius"/>
    </source>
</evidence>
<proteinExistence type="predicted"/>
<feature type="transmembrane region" description="Helical" evidence="2">
    <location>
        <begin position="249"/>
        <end position="270"/>
    </location>
</feature>
<keyword evidence="6" id="KW-1185">Reference proteome</keyword>
<dbReference type="Proteomes" id="UP000240542">
    <property type="component" value="Unassembled WGS sequence"/>
</dbReference>
<evidence type="ECO:0000256" key="1">
    <source>
        <dbReference type="SAM" id="MobiDB-lite"/>
    </source>
</evidence>
<reference evidence="5 6" key="1">
    <citation type="submission" date="2018-03" db="EMBL/GenBank/DDBJ databases">
        <title>Genomic Encyclopedia of Archaeal and Bacterial Type Strains, Phase II (KMG-II): from individual species to whole genera.</title>
        <authorList>
            <person name="Goeker M."/>
        </authorList>
    </citation>
    <scope>NUCLEOTIDE SEQUENCE [LARGE SCALE GENOMIC DNA]</scope>
    <source>
        <strain evidence="5 6">DSM 45312</strain>
    </source>
</reference>
<dbReference type="RefSeq" id="WP_106581946.1">
    <property type="nucleotide sequence ID" value="NZ_PYGA01000003.1"/>
</dbReference>
<comment type="caution">
    <text evidence="5">The sequence shown here is derived from an EMBL/GenBank/DDBJ whole genome shotgun (WGS) entry which is preliminary data.</text>
</comment>
<feature type="region of interest" description="Disordered" evidence="1">
    <location>
        <begin position="196"/>
        <end position="234"/>
    </location>
</feature>
<sequence length="275" mass="27039">MGIRARNWAVLLVGPALLVYCNASAASAVTSSAASTAGAARFSVAAAGSPASAEATTSALRIEATGTPVHAARGARVGYTVQAHNTGRRAVDAAVRLEDVSPGLSIAAAESDPACTVQRGGYVCTRSELNPGATASWTVYGDIDHAASGSVRAAFAQFTAASKDDPHTGEQGRGTARGTAEVATIVDASLPVASPSPAVSGTAAPHGAAAVPAPPAASHSSPAPAVFPGAAGHTAPDGTRTLPLTGGTLLGLVALAFGLLVAGATIRMLFGSRRR</sequence>
<gene>
    <name evidence="5" type="ORF">CLV63_103283</name>
</gene>
<accession>A0A2P8DQR4</accession>
<feature type="domain" description="DUF11" evidence="4">
    <location>
        <begin position="60"/>
        <end position="168"/>
    </location>
</feature>
<evidence type="ECO:0000313" key="5">
    <source>
        <dbReference type="EMBL" id="PSK99558.1"/>
    </source>
</evidence>
<evidence type="ECO:0000259" key="4">
    <source>
        <dbReference type="Pfam" id="PF01345"/>
    </source>
</evidence>
<name>A0A2P8DQR4_9ACTN</name>
<dbReference type="EMBL" id="PYGA01000003">
    <property type="protein sequence ID" value="PSK99558.1"/>
    <property type="molecule type" value="Genomic_DNA"/>
</dbReference>
<dbReference type="InterPro" id="IPR001434">
    <property type="entry name" value="OmcB-like_DUF11"/>
</dbReference>